<accession>A0A7R8VTM7</accession>
<dbReference type="Gene3D" id="2.170.140.10">
    <property type="entry name" value="Chitin binding domain"/>
    <property type="match status" value="1"/>
</dbReference>
<name>A0A7R8VTM7_TIMDO</name>
<dbReference type="InterPro" id="IPR036508">
    <property type="entry name" value="Chitin-bd_dom_sf"/>
</dbReference>
<dbReference type="EMBL" id="OA569735">
    <property type="protein sequence ID" value="CAD7202726.1"/>
    <property type="molecule type" value="Genomic_DNA"/>
</dbReference>
<proteinExistence type="predicted"/>
<dbReference type="PROSITE" id="PS50940">
    <property type="entry name" value="CHIT_BIND_II"/>
    <property type="match status" value="1"/>
</dbReference>
<dbReference type="InterPro" id="IPR002557">
    <property type="entry name" value="Chitin-bd_dom"/>
</dbReference>
<protein>
    <recommendedName>
        <fullName evidence="1">Chitin-binding type-2 domain-containing protein</fullName>
    </recommendedName>
</protein>
<gene>
    <name evidence="2" type="ORF">TDIB3V08_LOCUS8906</name>
</gene>
<feature type="domain" description="Chitin-binding type-2" evidence="1">
    <location>
        <begin position="133"/>
        <end position="180"/>
    </location>
</feature>
<evidence type="ECO:0000259" key="1">
    <source>
        <dbReference type="PROSITE" id="PS50940"/>
    </source>
</evidence>
<organism evidence="2">
    <name type="scientific">Timema douglasi</name>
    <name type="common">Walking stick</name>
    <dbReference type="NCBI Taxonomy" id="61478"/>
    <lineage>
        <taxon>Eukaryota</taxon>
        <taxon>Metazoa</taxon>
        <taxon>Ecdysozoa</taxon>
        <taxon>Arthropoda</taxon>
        <taxon>Hexapoda</taxon>
        <taxon>Insecta</taxon>
        <taxon>Pterygota</taxon>
        <taxon>Neoptera</taxon>
        <taxon>Polyneoptera</taxon>
        <taxon>Phasmatodea</taxon>
        <taxon>Timematodea</taxon>
        <taxon>Timematoidea</taxon>
        <taxon>Timematidae</taxon>
        <taxon>Timema</taxon>
    </lineage>
</organism>
<dbReference type="SMART" id="SM00494">
    <property type="entry name" value="ChtBD2"/>
    <property type="match status" value="1"/>
</dbReference>
<dbReference type="AlphaFoldDB" id="A0A7R8VTM7"/>
<dbReference type="GO" id="GO:0008061">
    <property type="term" value="F:chitin binding"/>
    <property type="evidence" value="ECO:0007669"/>
    <property type="project" value="InterPro"/>
</dbReference>
<reference evidence="2" key="1">
    <citation type="submission" date="2020-11" db="EMBL/GenBank/DDBJ databases">
        <authorList>
            <person name="Tran Van P."/>
        </authorList>
    </citation>
    <scope>NUCLEOTIDE SEQUENCE</scope>
</reference>
<evidence type="ECO:0000313" key="2">
    <source>
        <dbReference type="EMBL" id="CAD7202726.1"/>
    </source>
</evidence>
<dbReference type="Pfam" id="PF01607">
    <property type="entry name" value="CBM_14"/>
    <property type="match status" value="1"/>
</dbReference>
<dbReference type="GO" id="GO:0005576">
    <property type="term" value="C:extracellular region"/>
    <property type="evidence" value="ECO:0007669"/>
    <property type="project" value="InterPro"/>
</dbReference>
<sequence length="240" mass="24835">MKFGILALTAFLGLVSLIVSFYCASLSDWVASAVSVPTPPDAWLWASDEEASALSVPTPPDAWLGVSDEEVICTKAGYSCSSDCSYVQLCVQTGDDSYDGYNVESCDPGKTSCDGSTHKCASDAGSCPGAVEDFTCNTLGMFPDPYNCSVFHVCAASGGADSPQACPSPYAFNALNGACDTRICSSQPVPKCSKLGQTGTVGGNPAIYYVCIPGTSGGIRPELYRCPHGRYTGAGICSSP</sequence>
<dbReference type="SUPFAM" id="SSF57625">
    <property type="entry name" value="Invertebrate chitin-binding proteins"/>
    <property type="match status" value="1"/>
</dbReference>